<dbReference type="GO" id="GO:0006355">
    <property type="term" value="P:regulation of DNA-templated transcription"/>
    <property type="evidence" value="ECO:0007669"/>
    <property type="project" value="InterPro"/>
</dbReference>
<name>A0AAT9GMD9_9BACT</name>
<evidence type="ECO:0000256" key="1">
    <source>
        <dbReference type="ARBA" id="ARBA00022553"/>
    </source>
</evidence>
<feature type="domain" description="HTH luxR-type" evidence="4">
    <location>
        <begin position="153"/>
        <end position="218"/>
    </location>
</feature>
<dbReference type="Pfam" id="PF00196">
    <property type="entry name" value="GerE"/>
    <property type="match status" value="1"/>
</dbReference>
<evidence type="ECO:0000256" key="2">
    <source>
        <dbReference type="ARBA" id="ARBA00023125"/>
    </source>
</evidence>
<keyword evidence="1 3" id="KW-0597">Phosphoprotein</keyword>
<evidence type="ECO:0000259" key="5">
    <source>
        <dbReference type="PROSITE" id="PS50110"/>
    </source>
</evidence>
<protein>
    <submittedName>
        <fullName evidence="6">Response regulator transcription factor</fullName>
    </submittedName>
</protein>
<organism evidence="6">
    <name type="scientific">Sediminibacterium sp. KACHI17</name>
    <dbReference type="NCBI Taxonomy" id="1751071"/>
    <lineage>
        <taxon>Bacteria</taxon>
        <taxon>Pseudomonadati</taxon>
        <taxon>Bacteroidota</taxon>
        <taxon>Chitinophagia</taxon>
        <taxon>Chitinophagales</taxon>
        <taxon>Chitinophagaceae</taxon>
        <taxon>Sediminibacterium</taxon>
    </lineage>
</organism>
<dbReference type="CDD" id="cd06170">
    <property type="entry name" value="LuxR_C_like"/>
    <property type="match status" value="1"/>
</dbReference>
<dbReference type="PRINTS" id="PR00038">
    <property type="entry name" value="HTHLUXR"/>
</dbReference>
<reference evidence="6" key="1">
    <citation type="submission" date="2024-02" db="EMBL/GenBank/DDBJ databases">
        <title>Sediminibacterium planktonica sp. nov. and Sediminibacterium longus sp. nov., isolated from surface lake and river water.</title>
        <authorList>
            <person name="Watanabe K."/>
            <person name="Takemine S."/>
            <person name="Ishii Y."/>
            <person name="Ogata Y."/>
            <person name="Shindo C."/>
            <person name="Suda W."/>
        </authorList>
    </citation>
    <scope>NUCLEOTIDE SEQUENCE</scope>
    <source>
        <strain evidence="6">KACHI17</strain>
    </source>
</reference>
<dbReference type="Pfam" id="PF00072">
    <property type="entry name" value="Response_reg"/>
    <property type="match status" value="1"/>
</dbReference>
<evidence type="ECO:0000259" key="4">
    <source>
        <dbReference type="PROSITE" id="PS50043"/>
    </source>
</evidence>
<dbReference type="InterPro" id="IPR000792">
    <property type="entry name" value="Tscrpt_reg_LuxR_C"/>
</dbReference>
<dbReference type="GO" id="GO:0003677">
    <property type="term" value="F:DNA binding"/>
    <property type="evidence" value="ECO:0007669"/>
    <property type="project" value="UniProtKB-KW"/>
</dbReference>
<dbReference type="InterPro" id="IPR058245">
    <property type="entry name" value="NreC/VraR/RcsB-like_REC"/>
</dbReference>
<evidence type="ECO:0000256" key="3">
    <source>
        <dbReference type="PROSITE-ProRule" id="PRU00169"/>
    </source>
</evidence>
<dbReference type="EMBL" id="AP029612">
    <property type="protein sequence ID" value="BFG71788.1"/>
    <property type="molecule type" value="Genomic_DNA"/>
</dbReference>
<dbReference type="SMART" id="SM00448">
    <property type="entry name" value="REC"/>
    <property type="match status" value="1"/>
</dbReference>
<dbReference type="SUPFAM" id="SSF46894">
    <property type="entry name" value="C-terminal effector domain of the bipartite response regulators"/>
    <property type="match status" value="1"/>
</dbReference>
<dbReference type="CDD" id="cd17535">
    <property type="entry name" value="REC_NarL-like"/>
    <property type="match status" value="1"/>
</dbReference>
<dbReference type="PANTHER" id="PTHR43214">
    <property type="entry name" value="TWO-COMPONENT RESPONSE REGULATOR"/>
    <property type="match status" value="1"/>
</dbReference>
<dbReference type="PROSITE" id="PS50043">
    <property type="entry name" value="HTH_LUXR_2"/>
    <property type="match status" value="1"/>
</dbReference>
<feature type="modified residue" description="4-aspartylphosphate" evidence="3">
    <location>
        <position position="61"/>
    </location>
</feature>
<dbReference type="InterPro" id="IPR011006">
    <property type="entry name" value="CheY-like_superfamily"/>
</dbReference>
<sequence>MTMEQLLPIRVLIADDHDIFRDGLSLLLMKEPTIELVGDAANGKRLIQMAKELHPDIILTDLKMPEIDGIEAIKTIKEQLPAIKTIALSSFDSDAMVIDALEAGAMGYIIKNADRGEIIDAIRMVFTGSPYYCKTTSSRLVKLIARSEFNPYKTDAPKLFSDKEKDIIRLICEEKTSKEIGELLFMSSRTVEGHRVKILEKMNVKTTAGVAIYAIKNGLYNPDQE</sequence>
<dbReference type="PANTHER" id="PTHR43214:SF43">
    <property type="entry name" value="TWO-COMPONENT RESPONSE REGULATOR"/>
    <property type="match status" value="1"/>
</dbReference>
<dbReference type="Gene3D" id="3.40.50.2300">
    <property type="match status" value="1"/>
</dbReference>
<proteinExistence type="predicted"/>
<accession>A0AAT9GMD9</accession>
<dbReference type="SUPFAM" id="SSF52172">
    <property type="entry name" value="CheY-like"/>
    <property type="match status" value="1"/>
</dbReference>
<dbReference type="GO" id="GO:0000160">
    <property type="term" value="P:phosphorelay signal transduction system"/>
    <property type="evidence" value="ECO:0007669"/>
    <property type="project" value="InterPro"/>
</dbReference>
<dbReference type="InterPro" id="IPR016032">
    <property type="entry name" value="Sig_transdc_resp-reg_C-effctor"/>
</dbReference>
<gene>
    <name evidence="6" type="ORF">KACHI17_26690</name>
</gene>
<evidence type="ECO:0000313" key="6">
    <source>
        <dbReference type="EMBL" id="BFG71788.1"/>
    </source>
</evidence>
<dbReference type="PROSITE" id="PS50110">
    <property type="entry name" value="RESPONSE_REGULATORY"/>
    <property type="match status" value="1"/>
</dbReference>
<dbReference type="AlphaFoldDB" id="A0AAT9GMD9"/>
<dbReference type="InterPro" id="IPR039420">
    <property type="entry name" value="WalR-like"/>
</dbReference>
<dbReference type="SMART" id="SM00421">
    <property type="entry name" value="HTH_LUXR"/>
    <property type="match status" value="1"/>
</dbReference>
<keyword evidence="2" id="KW-0238">DNA-binding</keyword>
<feature type="domain" description="Response regulatory" evidence="5">
    <location>
        <begin position="10"/>
        <end position="126"/>
    </location>
</feature>
<dbReference type="InterPro" id="IPR001789">
    <property type="entry name" value="Sig_transdc_resp-reg_receiver"/>
</dbReference>